<dbReference type="PRINTS" id="PR00032">
    <property type="entry name" value="HTHARAC"/>
</dbReference>
<reference evidence="6 7" key="1">
    <citation type="submission" date="2020-04" db="EMBL/GenBank/DDBJ databases">
        <authorList>
            <person name="De Canck E."/>
        </authorList>
    </citation>
    <scope>NUCLEOTIDE SEQUENCE [LARGE SCALE GENOMIC DNA]</scope>
    <source>
        <strain evidence="6 7">LMG 3458</strain>
    </source>
</reference>
<keyword evidence="2" id="KW-0805">Transcription regulation</keyword>
<dbReference type="PANTHER" id="PTHR11019">
    <property type="entry name" value="HTH-TYPE TRANSCRIPTIONAL REGULATOR NIMR"/>
    <property type="match status" value="1"/>
</dbReference>
<dbReference type="Proteomes" id="UP000494111">
    <property type="component" value="Unassembled WGS sequence"/>
</dbReference>
<keyword evidence="4" id="KW-0804">Transcription</keyword>
<dbReference type="PROSITE" id="PS00041">
    <property type="entry name" value="HTH_ARAC_FAMILY_1"/>
    <property type="match status" value="1"/>
</dbReference>
<dbReference type="PANTHER" id="PTHR11019:SF159">
    <property type="entry name" value="TRANSCRIPTIONAL REGULATOR-RELATED"/>
    <property type="match status" value="1"/>
</dbReference>
<evidence type="ECO:0000259" key="5">
    <source>
        <dbReference type="PROSITE" id="PS01124"/>
    </source>
</evidence>
<dbReference type="SUPFAM" id="SSF46689">
    <property type="entry name" value="Homeodomain-like"/>
    <property type="match status" value="1"/>
</dbReference>
<dbReference type="SUPFAM" id="SSF51182">
    <property type="entry name" value="RmlC-like cupins"/>
    <property type="match status" value="1"/>
</dbReference>
<dbReference type="EMBL" id="CADIJO010000013">
    <property type="protein sequence ID" value="CAB3719273.1"/>
    <property type="molecule type" value="Genomic_DNA"/>
</dbReference>
<keyword evidence="1" id="KW-0678">Repressor</keyword>
<dbReference type="InterPro" id="IPR018060">
    <property type="entry name" value="HTH_AraC"/>
</dbReference>
<dbReference type="GO" id="GO:0003700">
    <property type="term" value="F:DNA-binding transcription factor activity"/>
    <property type="evidence" value="ECO:0007669"/>
    <property type="project" value="InterPro"/>
</dbReference>
<name>A0A6S7AGW9_9BURK</name>
<dbReference type="PROSITE" id="PS01124">
    <property type="entry name" value="HTH_ARAC_FAMILY_2"/>
    <property type="match status" value="1"/>
</dbReference>
<gene>
    <name evidence="6" type="primary">nimR_8</name>
    <name evidence="6" type="ORF">LMG3458_03807</name>
</gene>
<dbReference type="InterPro" id="IPR009057">
    <property type="entry name" value="Homeodomain-like_sf"/>
</dbReference>
<dbReference type="GO" id="GO:0043565">
    <property type="term" value="F:sequence-specific DNA binding"/>
    <property type="evidence" value="ECO:0007669"/>
    <property type="project" value="InterPro"/>
</dbReference>
<evidence type="ECO:0000313" key="6">
    <source>
        <dbReference type="EMBL" id="CAB3719273.1"/>
    </source>
</evidence>
<sequence>MADLTIDRSLVDRSDGPTLFVVAGRCEDTDFATDPHQHSRGQLFGSLQGLLSVGLDSGVWVVPAIHAVWLPPRQAHWARSHGPFHGWSAFVTEALCADLPAQPCTLRVSGLLREAVLRASTWPLVPLAGAHQHLAAVILDEIRHLPVESLGLPMPQEPRLQRIARALIDDPSDARDLEQWADWGAVSSRTLSRRFVTETGFNFSTWRQRARLLRALERLADGAQVTTIALELGYSTPTAFINLFRRAFGETPAVYRERLVR</sequence>
<evidence type="ECO:0000256" key="2">
    <source>
        <dbReference type="ARBA" id="ARBA00023015"/>
    </source>
</evidence>
<feature type="domain" description="HTH araC/xylS-type" evidence="5">
    <location>
        <begin position="161"/>
        <end position="258"/>
    </location>
</feature>
<evidence type="ECO:0000313" key="7">
    <source>
        <dbReference type="Proteomes" id="UP000494111"/>
    </source>
</evidence>
<dbReference type="Pfam" id="PF12833">
    <property type="entry name" value="HTH_18"/>
    <property type="match status" value="1"/>
</dbReference>
<evidence type="ECO:0000256" key="4">
    <source>
        <dbReference type="ARBA" id="ARBA00023163"/>
    </source>
</evidence>
<dbReference type="FunFam" id="1.10.10.60:FF:000132">
    <property type="entry name" value="AraC family transcriptional regulator"/>
    <property type="match status" value="1"/>
</dbReference>
<accession>A0A6S7AGW9</accession>
<dbReference type="SMART" id="SM00342">
    <property type="entry name" value="HTH_ARAC"/>
    <property type="match status" value="1"/>
</dbReference>
<proteinExistence type="predicted"/>
<dbReference type="AlphaFoldDB" id="A0A6S7AGW9"/>
<dbReference type="CDD" id="cd06124">
    <property type="entry name" value="cupin_NimR-like_N"/>
    <property type="match status" value="1"/>
</dbReference>
<organism evidence="6 7">
    <name type="scientific">Achromobacter deleyi</name>
    <dbReference type="NCBI Taxonomy" id="1353891"/>
    <lineage>
        <taxon>Bacteria</taxon>
        <taxon>Pseudomonadati</taxon>
        <taxon>Pseudomonadota</taxon>
        <taxon>Betaproteobacteria</taxon>
        <taxon>Burkholderiales</taxon>
        <taxon>Alcaligenaceae</taxon>
        <taxon>Achromobacter</taxon>
    </lineage>
</organism>
<dbReference type="Gene3D" id="1.10.10.60">
    <property type="entry name" value="Homeodomain-like"/>
    <property type="match status" value="1"/>
</dbReference>
<evidence type="ECO:0000256" key="1">
    <source>
        <dbReference type="ARBA" id="ARBA00022491"/>
    </source>
</evidence>
<keyword evidence="3" id="KW-0238">DNA-binding</keyword>
<dbReference type="InterPro" id="IPR020449">
    <property type="entry name" value="Tscrpt_reg_AraC-type_HTH"/>
</dbReference>
<evidence type="ECO:0000256" key="3">
    <source>
        <dbReference type="ARBA" id="ARBA00023125"/>
    </source>
</evidence>
<dbReference type="InterPro" id="IPR018062">
    <property type="entry name" value="HTH_AraC-typ_CS"/>
</dbReference>
<protein>
    <submittedName>
        <fullName evidence="6">HTH-type transcriptional regulator NimR</fullName>
    </submittedName>
</protein>
<dbReference type="InterPro" id="IPR011051">
    <property type="entry name" value="RmlC_Cupin_sf"/>
</dbReference>
<dbReference type="RefSeq" id="WP_175193143.1">
    <property type="nucleotide sequence ID" value="NZ_CADIJO010000013.1"/>
</dbReference>